<protein>
    <submittedName>
        <fullName evidence="2">Uncharacterized protein</fullName>
    </submittedName>
</protein>
<keyword evidence="1" id="KW-1133">Transmembrane helix</keyword>
<evidence type="ECO:0000313" key="3">
    <source>
        <dbReference type="Proteomes" id="UP000278962"/>
    </source>
</evidence>
<dbReference type="Proteomes" id="UP000278962">
    <property type="component" value="Unassembled WGS sequence"/>
</dbReference>
<evidence type="ECO:0000313" key="2">
    <source>
        <dbReference type="EMBL" id="RKQ90294.1"/>
    </source>
</evidence>
<comment type="caution">
    <text evidence="2">The sequence shown here is derived from an EMBL/GenBank/DDBJ whole genome shotgun (WGS) entry which is preliminary data.</text>
</comment>
<accession>A0A660LB95</accession>
<proteinExistence type="predicted"/>
<dbReference type="EMBL" id="RBIL01000001">
    <property type="protein sequence ID" value="RKQ90294.1"/>
    <property type="molecule type" value="Genomic_DNA"/>
</dbReference>
<feature type="transmembrane region" description="Helical" evidence="1">
    <location>
        <begin position="96"/>
        <end position="115"/>
    </location>
</feature>
<feature type="transmembrane region" description="Helical" evidence="1">
    <location>
        <begin position="20"/>
        <end position="40"/>
    </location>
</feature>
<feature type="transmembrane region" description="Helical" evidence="1">
    <location>
        <begin position="66"/>
        <end position="89"/>
    </location>
</feature>
<keyword evidence="1" id="KW-0472">Membrane</keyword>
<sequence>MTALATRAPLARPTLVQSFWAVVGGSLFAWLGSLLVFLPLELIGVPIQFTDGTTGLGWPYRIEGPWSLAADVGPLLLAGYVFAFGVGSFLQRHTDIAAPLTPLAVAAAALGWVMIGNVSHSGLLEVSGLAAFIALVVVAREASVREGRWRWTRPWALLTLIAGLGLTAATLSYGFLHPLSAGTAELSSLKDGRANVTVYLHNDGRADVQLVDVTLPDVNAVAKVYRDGEYAPGDLDSLSVPIDGLVLKRDVSSSSGPIGLTLPARCPSSRTLDRVVVRLRVHGRTLDQVVRFPPVAVGCAG</sequence>
<evidence type="ECO:0000256" key="1">
    <source>
        <dbReference type="SAM" id="Phobius"/>
    </source>
</evidence>
<feature type="transmembrane region" description="Helical" evidence="1">
    <location>
        <begin position="155"/>
        <end position="176"/>
    </location>
</feature>
<gene>
    <name evidence="2" type="ORF">C8N24_0094</name>
</gene>
<keyword evidence="1" id="KW-0812">Transmembrane</keyword>
<dbReference type="RefSeq" id="WP_121246731.1">
    <property type="nucleotide sequence ID" value="NZ_RBIL01000001.1"/>
</dbReference>
<keyword evidence="3" id="KW-1185">Reference proteome</keyword>
<feature type="transmembrane region" description="Helical" evidence="1">
    <location>
        <begin position="121"/>
        <end position="143"/>
    </location>
</feature>
<dbReference type="AlphaFoldDB" id="A0A660LB95"/>
<reference evidence="2 3" key="1">
    <citation type="submission" date="2018-10" db="EMBL/GenBank/DDBJ databases">
        <title>Genomic Encyclopedia of Archaeal and Bacterial Type Strains, Phase II (KMG-II): from individual species to whole genera.</title>
        <authorList>
            <person name="Goeker M."/>
        </authorList>
    </citation>
    <scope>NUCLEOTIDE SEQUENCE [LARGE SCALE GENOMIC DNA]</scope>
    <source>
        <strain evidence="2 3">DSM 14954</strain>
    </source>
</reference>
<organism evidence="2 3">
    <name type="scientific">Solirubrobacter pauli</name>
    <dbReference type="NCBI Taxonomy" id="166793"/>
    <lineage>
        <taxon>Bacteria</taxon>
        <taxon>Bacillati</taxon>
        <taxon>Actinomycetota</taxon>
        <taxon>Thermoleophilia</taxon>
        <taxon>Solirubrobacterales</taxon>
        <taxon>Solirubrobacteraceae</taxon>
        <taxon>Solirubrobacter</taxon>
    </lineage>
</organism>
<name>A0A660LB95_9ACTN</name>